<evidence type="ECO:0000313" key="3">
    <source>
        <dbReference type="Proteomes" id="UP001158066"/>
    </source>
</evidence>
<keyword evidence="2" id="KW-0132">Cell division</keyword>
<evidence type="ECO:0000313" key="2">
    <source>
        <dbReference type="EMBL" id="SMP51708.1"/>
    </source>
</evidence>
<feature type="coiled-coil region" evidence="1">
    <location>
        <begin position="37"/>
        <end position="71"/>
    </location>
</feature>
<dbReference type="GO" id="GO:0051301">
    <property type="term" value="P:cell division"/>
    <property type="evidence" value="ECO:0007669"/>
    <property type="project" value="UniProtKB-KW"/>
</dbReference>
<dbReference type="EMBL" id="FXUF01000004">
    <property type="protein sequence ID" value="SMP51708.1"/>
    <property type="molecule type" value="Genomic_DNA"/>
</dbReference>
<dbReference type="Proteomes" id="UP001158066">
    <property type="component" value="Unassembled WGS sequence"/>
</dbReference>
<dbReference type="InterPro" id="IPR007060">
    <property type="entry name" value="FtsL/DivIC"/>
</dbReference>
<proteinExistence type="predicted"/>
<keyword evidence="1" id="KW-0175">Coiled coil</keyword>
<organism evidence="2 3">
    <name type="scientific">Anoxynatronum buryatiense</name>
    <dbReference type="NCBI Taxonomy" id="489973"/>
    <lineage>
        <taxon>Bacteria</taxon>
        <taxon>Bacillati</taxon>
        <taxon>Bacillota</taxon>
        <taxon>Clostridia</taxon>
        <taxon>Eubacteriales</taxon>
        <taxon>Clostridiaceae</taxon>
        <taxon>Anoxynatronum</taxon>
    </lineage>
</organism>
<accession>A0AA45WV37</accession>
<keyword evidence="3" id="KW-1185">Reference proteome</keyword>
<name>A0AA45WV37_9CLOT</name>
<comment type="caution">
    <text evidence="2">The sequence shown here is derived from an EMBL/GenBank/DDBJ whole genome shotgun (WGS) entry which is preliminary data.</text>
</comment>
<dbReference type="Pfam" id="PF04977">
    <property type="entry name" value="DivIC"/>
    <property type="match status" value="1"/>
</dbReference>
<sequence>MKQRRRKSSFGRKILWLFLLLLVFSSLRTWYMQEQESRNLAREEQQVQDRIDELEKEIQRLRGTLENITDDAYIESIARKNLKMVKEDEWVLVDIQHGKD</sequence>
<evidence type="ECO:0000256" key="1">
    <source>
        <dbReference type="SAM" id="Coils"/>
    </source>
</evidence>
<dbReference type="RefSeq" id="WP_283408788.1">
    <property type="nucleotide sequence ID" value="NZ_FXUF01000004.1"/>
</dbReference>
<dbReference type="AlphaFoldDB" id="A0AA45WV37"/>
<protein>
    <submittedName>
        <fullName evidence="2">Cell division protein FtsL</fullName>
    </submittedName>
</protein>
<gene>
    <name evidence="2" type="ORF">SAMN06296020_104112</name>
</gene>
<keyword evidence="2" id="KW-0131">Cell cycle</keyword>
<reference evidence="2" key="1">
    <citation type="submission" date="2017-05" db="EMBL/GenBank/DDBJ databases">
        <authorList>
            <person name="Varghese N."/>
            <person name="Submissions S."/>
        </authorList>
    </citation>
    <scope>NUCLEOTIDE SEQUENCE</scope>
    <source>
        <strain evidence="2">Su22</strain>
    </source>
</reference>